<protein>
    <submittedName>
        <fullName evidence="2">Uncharacterized protein</fullName>
    </submittedName>
</protein>
<evidence type="ECO:0000313" key="3">
    <source>
        <dbReference type="Proteomes" id="UP000546584"/>
    </source>
</evidence>
<dbReference type="EMBL" id="JACAQR010000005">
    <property type="protein sequence ID" value="NWD40919.1"/>
    <property type="molecule type" value="Genomic_DNA"/>
</dbReference>
<accession>A0A1H2FTU1</accession>
<dbReference type="KEGG" id="pym:AK972_4907"/>
<sequence length="89" mass="9391">MDGDDMVGEAEAVTARELVIILGQYHSAIARLGSGIISLAGVLRRSEDADVKQAADEAWAKLNEFIDCMEGVADGLNALTQKKEAGNGE</sequence>
<proteinExistence type="predicted"/>
<dbReference type="Proteomes" id="UP000546584">
    <property type="component" value="Unassembled WGS sequence"/>
</dbReference>
<dbReference type="EMBL" id="JAVGXC010000004">
    <property type="protein sequence ID" value="MDR0188647.1"/>
    <property type="molecule type" value="Genomic_DNA"/>
</dbReference>
<keyword evidence="4" id="KW-1185">Reference proteome</keyword>
<dbReference type="Proteomes" id="UP001224477">
    <property type="component" value="Unassembled WGS sequence"/>
</dbReference>
<evidence type="ECO:0000313" key="4">
    <source>
        <dbReference type="Proteomes" id="UP001224477"/>
    </source>
</evidence>
<accession>A0A143GN59</accession>
<dbReference type="OrthoDB" id="7003899at2"/>
<name>A0A143GN59_9PSED</name>
<dbReference type="RefSeq" id="WP_017476093.1">
    <property type="nucleotide sequence ID" value="NZ_CP012400.2"/>
</dbReference>
<evidence type="ECO:0000313" key="1">
    <source>
        <dbReference type="EMBL" id="MDR0188647.1"/>
    </source>
</evidence>
<reference evidence="2 3" key="1">
    <citation type="submission" date="2020-04" db="EMBL/GenBank/DDBJ databases">
        <title>Molecular characterization of pseudomonads from Agaricus bisporus reveal novel blotch 2 pathogens in Western Europe.</title>
        <authorList>
            <person name="Taparia T."/>
            <person name="Krijger M."/>
            <person name="Haynes E."/>
            <person name="Elpinstone J.G."/>
            <person name="Noble R."/>
            <person name="Van Der Wolf J."/>
        </authorList>
    </citation>
    <scope>NUCLEOTIDE SEQUENCE [LARGE SCALE GENOMIC DNA]</scope>
    <source>
        <strain evidence="2 3">IPO3753</strain>
    </source>
</reference>
<evidence type="ECO:0000313" key="2">
    <source>
        <dbReference type="EMBL" id="NWD40919.1"/>
    </source>
</evidence>
<dbReference type="AlphaFoldDB" id="A0A143GN59"/>
<reference evidence="1 4" key="2">
    <citation type="journal article" date="2023" name="Microbiol. Resour. Announc.">
        <title>Whole-genome sequence of Pseudomonas yamanorum OLsAu1 isolated from the edible ectomycorrhizal mushroom Lactarius sp. section Deliciosi.</title>
        <authorList>
            <person name="Ramirez-Mendoza R."/>
            <person name="Angeles-Argaiz R.E."/>
            <person name="Hernandez-Oaxaca D."/>
            <person name="Aguirre-Beltran L."/>
            <person name="Almaraz-Suarez J."/>
            <person name="Perez-Moreno J."/>
        </authorList>
    </citation>
    <scope>NUCLEOTIDE SEQUENCE [LARGE SCALE GENOMIC DNA]</scope>
    <source>
        <strain evidence="1 4">OLsAu1</strain>
    </source>
</reference>
<dbReference type="GeneID" id="93512815"/>
<comment type="caution">
    <text evidence="2">The sequence shown here is derived from an EMBL/GenBank/DDBJ whole genome shotgun (WGS) entry which is preliminary data.</text>
</comment>
<organism evidence="2 3">
    <name type="scientific">Pseudomonas yamanorum</name>
    <dbReference type="NCBI Taxonomy" id="515393"/>
    <lineage>
        <taxon>Bacteria</taxon>
        <taxon>Pseudomonadati</taxon>
        <taxon>Pseudomonadota</taxon>
        <taxon>Gammaproteobacteria</taxon>
        <taxon>Pseudomonadales</taxon>
        <taxon>Pseudomonadaceae</taxon>
        <taxon>Pseudomonas</taxon>
    </lineage>
</organism>
<gene>
    <name evidence="2" type="ORF">HX826_03520</name>
    <name evidence="1" type="ORF">RCO22_06825</name>
</gene>